<gene>
    <name evidence="1" type="ORF">Mlaev_02393</name>
</gene>
<dbReference type="STRING" id="36807.Mlaev_02393"/>
<name>A0A150HAW0_9MICO</name>
<evidence type="ECO:0000313" key="1">
    <source>
        <dbReference type="EMBL" id="KXZ59104.1"/>
    </source>
</evidence>
<protein>
    <submittedName>
        <fullName evidence="1">Uncharacterized protein</fullName>
    </submittedName>
</protein>
<dbReference type="EMBL" id="LRAD01000050">
    <property type="protein sequence ID" value="KXZ59104.1"/>
    <property type="molecule type" value="Genomic_DNA"/>
</dbReference>
<comment type="caution">
    <text evidence="1">The sequence shown here is derived from an EMBL/GenBank/DDBJ whole genome shotgun (WGS) entry which is preliminary data.</text>
</comment>
<dbReference type="AlphaFoldDB" id="A0A150HAW0"/>
<reference evidence="1 2" key="1">
    <citation type="submission" date="2016-01" db="EMBL/GenBank/DDBJ databases">
        <title>Draft genome sequences of Microbacterium laevaniformans LCDC 91-0039 and the type strain of Microbacterium hominis LCDC 84-209.</title>
        <authorList>
            <person name="Bernier A.-M."/>
            <person name="Bernard K."/>
        </authorList>
    </citation>
    <scope>NUCLEOTIDE SEQUENCE [LARGE SCALE GENOMIC DNA]</scope>
    <source>
        <strain evidence="1 2">LCDC 91-0039</strain>
    </source>
</reference>
<dbReference type="PATRIC" id="fig|36807.3.peg.2434"/>
<dbReference type="RefSeq" id="WP_061683546.1">
    <property type="nucleotide sequence ID" value="NZ_LRAD01000050.1"/>
</dbReference>
<evidence type="ECO:0000313" key="2">
    <source>
        <dbReference type="Proteomes" id="UP000075357"/>
    </source>
</evidence>
<dbReference type="Proteomes" id="UP000075357">
    <property type="component" value="Unassembled WGS sequence"/>
</dbReference>
<keyword evidence="2" id="KW-1185">Reference proteome</keyword>
<accession>A0A150HAW0</accession>
<proteinExistence type="predicted"/>
<sequence>MTADEPLFELADVGLELAPTEAMRRGEQFVHQCAWCGAVVVWHRRKTTDSLGLCPNCGSDAGGNPAESSTWWRQRLPLAGIAPLGLAARNRLVDELIAQLHTSEITEWDEARVAGWLRACAAAPHASLPGDGGDR</sequence>
<organism evidence="1 2">
    <name type="scientific">Microbacterium laevaniformans</name>
    <dbReference type="NCBI Taxonomy" id="36807"/>
    <lineage>
        <taxon>Bacteria</taxon>
        <taxon>Bacillati</taxon>
        <taxon>Actinomycetota</taxon>
        <taxon>Actinomycetes</taxon>
        <taxon>Micrococcales</taxon>
        <taxon>Microbacteriaceae</taxon>
        <taxon>Microbacterium</taxon>
    </lineage>
</organism>